<dbReference type="GO" id="GO:0071266">
    <property type="term" value="P:'de novo' L-methionine biosynthetic process"/>
    <property type="evidence" value="ECO:0007669"/>
    <property type="project" value="UniProtKB-UniRule"/>
</dbReference>
<dbReference type="InterPro" id="IPR012080">
    <property type="entry name" value="Asp_semialdehyde_DH"/>
</dbReference>
<feature type="binding site" evidence="15">
    <location>
        <begin position="11"/>
        <end position="14"/>
    </location>
    <ligand>
        <name>NADP(+)</name>
        <dbReference type="ChEBI" id="CHEBI:58349"/>
    </ligand>
</feature>
<keyword evidence="9 15" id="KW-0521">NADP</keyword>
<keyword evidence="7 15" id="KW-0028">Amino-acid biosynthesis</keyword>
<dbReference type="SMART" id="SM00859">
    <property type="entry name" value="Semialdhyde_dh"/>
    <property type="match status" value="1"/>
</dbReference>
<evidence type="ECO:0000256" key="9">
    <source>
        <dbReference type="ARBA" id="ARBA00022857"/>
    </source>
</evidence>
<keyword evidence="11 15" id="KW-0560">Oxidoreductase</keyword>
<evidence type="ECO:0000256" key="6">
    <source>
        <dbReference type="ARBA" id="ARBA00013120"/>
    </source>
</evidence>
<evidence type="ECO:0000256" key="12">
    <source>
        <dbReference type="ARBA" id="ARBA00023154"/>
    </source>
</evidence>
<protein>
    <recommendedName>
        <fullName evidence="6 15">Aspartate-semialdehyde dehydrogenase</fullName>
        <shortName evidence="15">ASA dehydrogenase</shortName>
        <shortName evidence="15">ASADH</shortName>
        <ecNumber evidence="6 15">1.2.1.11</ecNumber>
    </recommendedName>
    <alternativeName>
        <fullName evidence="15">Aspartate-beta-semialdehyde dehydrogenase</fullName>
    </alternativeName>
</protein>
<dbReference type="PANTHER" id="PTHR46278:SF2">
    <property type="entry name" value="ASPARTATE-SEMIALDEHYDE DEHYDROGENASE"/>
    <property type="match status" value="1"/>
</dbReference>
<dbReference type="InterPro" id="IPR000534">
    <property type="entry name" value="Semialdehyde_DH_NAD-bd"/>
</dbReference>
<sequence length="342" mass="37060">MGWKVAVVGATGQVGREMLNILAERQFPADEVVALASPKSIGTEVSYGETTLKVKSLEDYDFRGTDIALFSAGGSVSAKWAPKVAAAGAVVIDNSSHFRMEPGVPLVVPEVNAGALAGYAKKNIIANPNCSTAQLVVALKPLHDFAKIRRVVVSTYQSVSGAGNKGMDELFNQTKALYVNDTVEPKKFPKQIAFNVIPHIDVFMDDGFTKEEWKMTAETRKILDPDINLVATCVRVPVFVGHSESVNIEFENPITVDQAREILREAPGLMVVDRHEDGGYITPLECVGDYATFVSRIRRDPTVPDGKGLALWCVSDNLRKGAALNAVQIAEILIARHLKKAA</sequence>
<dbReference type="GO" id="GO:0009097">
    <property type="term" value="P:isoleucine biosynthetic process"/>
    <property type="evidence" value="ECO:0007669"/>
    <property type="project" value="UniProtKB-UniRule"/>
</dbReference>
<reference evidence="18 19" key="1">
    <citation type="submission" date="2018-05" db="EMBL/GenBank/DDBJ databases">
        <title>Zavarzinia sp. HR-AS.</title>
        <authorList>
            <person name="Lee Y."/>
            <person name="Jeon C.O."/>
        </authorList>
    </citation>
    <scope>NUCLEOTIDE SEQUENCE [LARGE SCALE GENOMIC DNA]</scope>
    <source>
        <strain evidence="18 19">HR-AS</strain>
    </source>
</reference>
<dbReference type="InterPro" id="IPR036291">
    <property type="entry name" value="NAD(P)-bd_dom_sf"/>
</dbReference>
<comment type="subunit">
    <text evidence="5 15">Homodimer.</text>
</comment>
<dbReference type="SUPFAM" id="SSF55347">
    <property type="entry name" value="Glyceraldehyde-3-phosphate dehydrogenase-like, C-terminal domain"/>
    <property type="match status" value="1"/>
</dbReference>
<feature type="binding site" evidence="15">
    <location>
        <begin position="160"/>
        <end position="161"/>
    </location>
    <ligand>
        <name>NADP(+)</name>
        <dbReference type="ChEBI" id="CHEBI:58349"/>
    </ligand>
</feature>
<dbReference type="Gene3D" id="3.40.50.720">
    <property type="entry name" value="NAD(P)-binding Rossmann-like Domain"/>
    <property type="match status" value="1"/>
</dbReference>
<evidence type="ECO:0000256" key="3">
    <source>
        <dbReference type="ARBA" id="ARBA00005097"/>
    </source>
</evidence>
<comment type="similarity">
    <text evidence="4 15">Belongs to the aspartate-semialdehyde dehydrogenase family.</text>
</comment>
<dbReference type="CDD" id="cd02316">
    <property type="entry name" value="VcASADH2_like_N"/>
    <property type="match status" value="1"/>
</dbReference>
<feature type="active site" description="Acyl-thioester intermediate" evidence="15 16">
    <location>
        <position position="130"/>
    </location>
</feature>
<dbReference type="HAMAP" id="MF_02121">
    <property type="entry name" value="ASADH"/>
    <property type="match status" value="1"/>
</dbReference>
<feature type="binding site" evidence="15">
    <location>
        <position position="235"/>
    </location>
    <ligand>
        <name>substrate</name>
    </ligand>
</feature>
<dbReference type="OrthoDB" id="9805684at2"/>
<dbReference type="UniPathway" id="UPA00034">
    <property type="reaction ID" value="UER00016"/>
</dbReference>
<dbReference type="Gene3D" id="3.30.360.10">
    <property type="entry name" value="Dihydrodipicolinate Reductase, domain 2"/>
    <property type="match status" value="1"/>
</dbReference>
<evidence type="ECO:0000256" key="4">
    <source>
        <dbReference type="ARBA" id="ARBA00010584"/>
    </source>
</evidence>
<keyword evidence="8 15" id="KW-0791">Threonine biosynthesis</keyword>
<dbReference type="GO" id="GO:0004073">
    <property type="term" value="F:aspartate-semialdehyde dehydrogenase activity"/>
    <property type="evidence" value="ECO:0007669"/>
    <property type="project" value="UniProtKB-UniRule"/>
</dbReference>
<comment type="pathway">
    <text evidence="2 15">Amino-acid biosynthesis; L-lysine biosynthesis via DAP pathway; (S)-tetrahydrodipicolinate from L-aspartate: step 2/4.</text>
</comment>
<dbReference type="RefSeq" id="WP_109907023.1">
    <property type="nucleotide sequence ID" value="NZ_QGLE01000009.1"/>
</dbReference>
<keyword evidence="12 15" id="KW-0457">Lysine biosynthesis</keyword>
<comment type="caution">
    <text evidence="18">The sequence shown here is derived from an EMBL/GenBank/DDBJ whole genome shotgun (WGS) entry which is preliminary data.</text>
</comment>
<comment type="function">
    <text evidence="15">Catalyzes the NADPH-dependent formation of L-aspartate-semialdehyde (L-ASA) by the reductive dephosphorylation of L-aspartyl-4-phosphate.</text>
</comment>
<dbReference type="GO" id="GO:0009088">
    <property type="term" value="P:threonine biosynthetic process"/>
    <property type="evidence" value="ECO:0007669"/>
    <property type="project" value="UniProtKB-UniRule"/>
</dbReference>
<dbReference type="InterPro" id="IPR012280">
    <property type="entry name" value="Semialdhyde_DH_dimer_dom"/>
</dbReference>
<dbReference type="Pfam" id="PF02774">
    <property type="entry name" value="Semialdhyde_dhC"/>
    <property type="match status" value="1"/>
</dbReference>
<evidence type="ECO:0000256" key="8">
    <source>
        <dbReference type="ARBA" id="ARBA00022697"/>
    </source>
</evidence>
<keyword evidence="10 15" id="KW-0220">Diaminopimelate biosynthesis</keyword>
<evidence type="ECO:0000256" key="15">
    <source>
        <dbReference type="HAMAP-Rule" id="MF_02121"/>
    </source>
</evidence>
<feature type="domain" description="Semialdehyde dehydrogenase NAD-binding" evidence="17">
    <location>
        <begin position="4"/>
        <end position="119"/>
    </location>
</feature>
<feature type="binding site" evidence="15">
    <location>
        <begin position="39"/>
        <end position="40"/>
    </location>
    <ligand>
        <name>NADP(+)</name>
        <dbReference type="ChEBI" id="CHEBI:58349"/>
    </ligand>
</feature>
<dbReference type="AlphaFoldDB" id="A0A317E040"/>
<comment type="catalytic activity">
    <reaction evidence="14 15">
        <text>L-aspartate 4-semialdehyde + phosphate + NADP(+) = 4-phospho-L-aspartate + NADPH + H(+)</text>
        <dbReference type="Rhea" id="RHEA:24284"/>
        <dbReference type="ChEBI" id="CHEBI:15378"/>
        <dbReference type="ChEBI" id="CHEBI:43474"/>
        <dbReference type="ChEBI" id="CHEBI:57535"/>
        <dbReference type="ChEBI" id="CHEBI:57783"/>
        <dbReference type="ChEBI" id="CHEBI:58349"/>
        <dbReference type="ChEBI" id="CHEBI:537519"/>
        <dbReference type="EC" id="1.2.1.11"/>
    </reaction>
</comment>
<feature type="binding site" evidence="15">
    <location>
        <position position="317"/>
    </location>
    <ligand>
        <name>NADP(+)</name>
        <dbReference type="ChEBI" id="CHEBI:58349"/>
    </ligand>
</feature>
<feature type="binding site" evidence="15">
    <location>
        <position position="99"/>
    </location>
    <ligand>
        <name>phosphate</name>
        <dbReference type="ChEBI" id="CHEBI:43474"/>
    </ligand>
</feature>
<organism evidence="18 19">
    <name type="scientific">Zavarzinia aquatilis</name>
    <dbReference type="NCBI Taxonomy" id="2211142"/>
    <lineage>
        <taxon>Bacteria</taxon>
        <taxon>Pseudomonadati</taxon>
        <taxon>Pseudomonadota</taxon>
        <taxon>Alphaproteobacteria</taxon>
        <taxon>Rhodospirillales</taxon>
        <taxon>Zavarziniaceae</taxon>
        <taxon>Zavarzinia</taxon>
    </lineage>
</organism>
<dbReference type="UniPathway" id="UPA00051">
    <property type="reaction ID" value="UER00464"/>
</dbReference>
<dbReference type="EC" id="1.2.1.11" evidence="6 15"/>
<dbReference type="Proteomes" id="UP000245461">
    <property type="component" value="Unassembled WGS sequence"/>
</dbReference>
<dbReference type="InterPro" id="IPR005986">
    <property type="entry name" value="Asp_semialdehyde_DH_beta"/>
</dbReference>
<comment type="pathway">
    <text evidence="1 15">Amino-acid biosynthesis; L-methionine biosynthesis via de novo pathway; L-homoserine from L-aspartate: step 2/3.</text>
</comment>
<evidence type="ECO:0000256" key="11">
    <source>
        <dbReference type="ARBA" id="ARBA00023002"/>
    </source>
</evidence>
<dbReference type="PANTHER" id="PTHR46278">
    <property type="entry name" value="DEHYDROGENASE, PUTATIVE-RELATED"/>
    <property type="match status" value="1"/>
</dbReference>
<dbReference type="NCBIfam" id="NF011456">
    <property type="entry name" value="PRK14874.1"/>
    <property type="match status" value="1"/>
</dbReference>
<evidence type="ECO:0000313" key="19">
    <source>
        <dbReference type="Proteomes" id="UP000245461"/>
    </source>
</evidence>
<gene>
    <name evidence="15" type="primary">asd</name>
    <name evidence="18" type="ORF">DKG74_15185</name>
</gene>
<dbReference type="GO" id="GO:0046983">
    <property type="term" value="F:protein dimerization activity"/>
    <property type="evidence" value="ECO:0007669"/>
    <property type="project" value="InterPro"/>
</dbReference>
<dbReference type="GO" id="GO:0050661">
    <property type="term" value="F:NADP binding"/>
    <property type="evidence" value="ECO:0007669"/>
    <property type="project" value="UniProtKB-UniRule"/>
</dbReference>
<proteinExistence type="inferred from homology"/>
<dbReference type="SUPFAM" id="SSF51735">
    <property type="entry name" value="NAD(P)-binding Rossmann-fold domains"/>
    <property type="match status" value="1"/>
</dbReference>
<feature type="binding site" evidence="15">
    <location>
        <position position="157"/>
    </location>
    <ligand>
        <name>substrate</name>
    </ligand>
</feature>
<dbReference type="Pfam" id="PF01118">
    <property type="entry name" value="Semialdhyde_dh"/>
    <property type="match status" value="1"/>
</dbReference>
<evidence type="ECO:0000256" key="7">
    <source>
        <dbReference type="ARBA" id="ARBA00022605"/>
    </source>
</evidence>
<dbReference type="CDD" id="cd18131">
    <property type="entry name" value="ASADH_C_bac_euk_like"/>
    <property type="match status" value="1"/>
</dbReference>
<evidence type="ECO:0000313" key="18">
    <source>
        <dbReference type="EMBL" id="PWR20349.1"/>
    </source>
</evidence>
<evidence type="ECO:0000256" key="13">
    <source>
        <dbReference type="ARBA" id="ARBA00023167"/>
    </source>
</evidence>
<evidence type="ECO:0000256" key="14">
    <source>
        <dbReference type="ARBA" id="ARBA00047891"/>
    </source>
</evidence>
<dbReference type="EMBL" id="QGLE01000009">
    <property type="protein sequence ID" value="PWR20349.1"/>
    <property type="molecule type" value="Genomic_DNA"/>
</dbReference>
<dbReference type="UniPathway" id="UPA00050">
    <property type="reaction ID" value="UER00463"/>
</dbReference>
<dbReference type="GO" id="GO:0009089">
    <property type="term" value="P:lysine biosynthetic process via diaminopimelate"/>
    <property type="evidence" value="ECO:0007669"/>
    <property type="project" value="UniProtKB-UniRule"/>
</dbReference>
<evidence type="ECO:0000256" key="1">
    <source>
        <dbReference type="ARBA" id="ARBA00005021"/>
    </source>
</evidence>
<comment type="pathway">
    <text evidence="3 15">Amino-acid biosynthesis; L-threonine biosynthesis; L-threonine from L-aspartate: step 2/5.</text>
</comment>
<dbReference type="NCBIfam" id="TIGR01296">
    <property type="entry name" value="asd_B"/>
    <property type="match status" value="1"/>
</dbReference>
<evidence type="ECO:0000256" key="16">
    <source>
        <dbReference type="PIRSR" id="PIRSR000148-1"/>
    </source>
</evidence>
<evidence type="ECO:0000256" key="10">
    <source>
        <dbReference type="ARBA" id="ARBA00022915"/>
    </source>
</evidence>
<dbReference type="GO" id="GO:0019877">
    <property type="term" value="P:diaminopimelate biosynthetic process"/>
    <property type="evidence" value="ECO:0007669"/>
    <property type="project" value="UniProtKB-UniRule"/>
</dbReference>
<name>A0A317E040_9PROT</name>
<evidence type="ECO:0000256" key="2">
    <source>
        <dbReference type="ARBA" id="ARBA00005076"/>
    </source>
</evidence>
<dbReference type="PIRSF" id="PIRSF000148">
    <property type="entry name" value="ASA_dh"/>
    <property type="match status" value="1"/>
</dbReference>
<accession>A0A317E040</accession>
<keyword evidence="19" id="KW-1185">Reference proteome</keyword>
<keyword evidence="13 15" id="KW-0486">Methionine biosynthesis</keyword>
<evidence type="ECO:0000256" key="5">
    <source>
        <dbReference type="ARBA" id="ARBA00011738"/>
    </source>
</evidence>
<evidence type="ECO:0000259" key="17">
    <source>
        <dbReference type="SMART" id="SM00859"/>
    </source>
</evidence>
<comment type="caution">
    <text evidence="15">Lacks conserved residue(s) required for the propagation of feature annotation.</text>
</comment>
<feature type="active site" description="Proton acceptor" evidence="15 16">
    <location>
        <position position="242"/>
    </location>
</feature>
<dbReference type="GO" id="GO:0051287">
    <property type="term" value="F:NAD binding"/>
    <property type="evidence" value="ECO:0007669"/>
    <property type="project" value="InterPro"/>
</dbReference>